<evidence type="ECO:0000259" key="4">
    <source>
        <dbReference type="PROSITE" id="PS50956"/>
    </source>
</evidence>
<dbReference type="Pfam" id="PF13412">
    <property type="entry name" value="HTH_24"/>
    <property type="match status" value="1"/>
</dbReference>
<keyword evidence="6" id="KW-1185">Reference proteome</keyword>
<evidence type="ECO:0000313" key="6">
    <source>
        <dbReference type="Proteomes" id="UP000215441"/>
    </source>
</evidence>
<dbReference type="InterPro" id="IPR019888">
    <property type="entry name" value="Tscrpt_reg_AsnC-like"/>
</dbReference>
<reference evidence="5 6" key="1">
    <citation type="submission" date="2017-07" db="EMBL/GenBank/DDBJ databases">
        <title>Acidovorax KNDSW TSA 6 genome sequence and assembly.</title>
        <authorList>
            <person name="Mayilraj S."/>
        </authorList>
    </citation>
    <scope>NUCLEOTIDE SEQUENCE [LARGE SCALE GENOMIC DNA]</scope>
    <source>
        <strain evidence="5 6">KNDSW-TSA6</strain>
    </source>
</reference>
<dbReference type="PROSITE" id="PS50956">
    <property type="entry name" value="HTH_ASNC_2"/>
    <property type="match status" value="1"/>
</dbReference>
<keyword evidence="2" id="KW-0238">DNA-binding</keyword>
<dbReference type="Proteomes" id="UP000215441">
    <property type="component" value="Unassembled WGS sequence"/>
</dbReference>
<dbReference type="PANTHER" id="PTHR30154">
    <property type="entry name" value="LEUCINE-RESPONSIVE REGULATORY PROTEIN"/>
    <property type="match status" value="1"/>
</dbReference>
<dbReference type="PRINTS" id="PR00033">
    <property type="entry name" value="HTHASNC"/>
</dbReference>
<dbReference type="GO" id="GO:0005829">
    <property type="term" value="C:cytosol"/>
    <property type="evidence" value="ECO:0007669"/>
    <property type="project" value="TreeGrafter"/>
</dbReference>
<proteinExistence type="predicted"/>
<accession>A0A235EMM6</accession>
<dbReference type="GO" id="GO:0043565">
    <property type="term" value="F:sequence-specific DNA binding"/>
    <property type="evidence" value="ECO:0007669"/>
    <property type="project" value="InterPro"/>
</dbReference>
<dbReference type="InterPro" id="IPR011991">
    <property type="entry name" value="ArsR-like_HTH"/>
</dbReference>
<gene>
    <name evidence="5" type="ORF">CBY09_12685</name>
</gene>
<dbReference type="InterPro" id="IPR036390">
    <property type="entry name" value="WH_DNA-bd_sf"/>
</dbReference>
<evidence type="ECO:0000256" key="2">
    <source>
        <dbReference type="ARBA" id="ARBA00023125"/>
    </source>
</evidence>
<dbReference type="AlphaFoldDB" id="A0A235EMM6"/>
<sequence>MKQNLDSIDRQLLAMLQQNAETPLAELADAVHLSNTPCWRRIQWLREKGYITRHVALVDPRKVNVGVTVFVAVKTSQHHQQWFDTLRDVVMGIPEIVEFYRMSGDVDYLLRVVVPDIRAYDAVYKRLTQAVALSDVSSSFAMEEIKFTTALPLNYAQ</sequence>
<dbReference type="CDD" id="cd00090">
    <property type="entry name" value="HTH_ARSR"/>
    <property type="match status" value="1"/>
</dbReference>
<evidence type="ECO:0000313" key="5">
    <source>
        <dbReference type="EMBL" id="OYD49807.1"/>
    </source>
</evidence>
<dbReference type="GO" id="GO:0043200">
    <property type="term" value="P:response to amino acid"/>
    <property type="evidence" value="ECO:0007669"/>
    <property type="project" value="TreeGrafter"/>
</dbReference>
<dbReference type="InterPro" id="IPR011008">
    <property type="entry name" value="Dimeric_a/b-barrel"/>
</dbReference>
<dbReference type="SMART" id="SM00344">
    <property type="entry name" value="HTH_ASNC"/>
    <property type="match status" value="1"/>
</dbReference>
<dbReference type="Gene3D" id="1.10.10.10">
    <property type="entry name" value="Winged helix-like DNA-binding domain superfamily/Winged helix DNA-binding domain"/>
    <property type="match status" value="1"/>
</dbReference>
<keyword evidence="3" id="KW-0804">Transcription</keyword>
<dbReference type="Gene3D" id="3.30.70.920">
    <property type="match status" value="1"/>
</dbReference>
<dbReference type="SUPFAM" id="SSF54909">
    <property type="entry name" value="Dimeric alpha+beta barrel"/>
    <property type="match status" value="1"/>
</dbReference>
<dbReference type="InterPro" id="IPR036388">
    <property type="entry name" value="WH-like_DNA-bd_sf"/>
</dbReference>
<comment type="caution">
    <text evidence="5">The sequence shown here is derived from an EMBL/GenBank/DDBJ whole genome shotgun (WGS) entry which is preliminary data.</text>
</comment>
<organism evidence="5 6">
    <name type="scientific">Acidovorax kalamii</name>
    <dbReference type="NCBI Taxonomy" id="2004485"/>
    <lineage>
        <taxon>Bacteria</taxon>
        <taxon>Pseudomonadati</taxon>
        <taxon>Pseudomonadota</taxon>
        <taxon>Betaproteobacteria</taxon>
        <taxon>Burkholderiales</taxon>
        <taxon>Comamonadaceae</taxon>
        <taxon>Acidovorax</taxon>
    </lineage>
</organism>
<dbReference type="SUPFAM" id="SSF46785">
    <property type="entry name" value="Winged helix' DNA-binding domain"/>
    <property type="match status" value="1"/>
</dbReference>
<name>A0A235EMM6_9BURK</name>
<protein>
    <submittedName>
        <fullName evidence="5">Lrp/AsnC family transcriptional regulator</fullName>
    </submittedName>
</protein>
<dbReference type="InterPro" id="IPR000485">
    <property type="entry name" value="AsnC-type_HTH_dom"/>
</dbReference>
<dbReference type="GO" id="GO:0006355">
    <property type="term" value="P:regulation of DNA-templated transcription"/>
    <property type="evidence" value="ECO:0007669"/>
    <property type="project" value="UniProtKB-ARBA"/>
</dbReference>
<dbReference type="Pfam" id="PF01037">
    <property type="entry name" value="AsnC_trans_reg"/>
    <property type="match status" value="1"/>
</dbReference>
<dbReference type="OrthoDB" id="8526125at2"/>
<evidence type="ECO:0000256" key="3">
    <source>
        <dbReference type="ARBA" id="ARBA00023163"/>
    </source>
</evidence>
<keyword evidence="1" id="KW-0805">Transcription regulation</keyword>
<dbReference type="PANTHER" id="PTHR30154:SF17">
    <property type="entry name" value="DNA-BINDING TRANSCRIPTIONAL ACTIVATOR DECR"/>
    <property type="match status" value="1"/>
</dbReference>
<dbReference type="InterPro" id="IPR019887">
    <property type="entry name" value="Tscrpt_reg_AsnC/Lrp_C"/>
</dbReference>
<dbReference type="EMBL" id="NOIG01000008">
    <property type="protein sequence ID" value="OYD49807.1"/>
    <property type="molecule type" value="Genomic_DNA"/>
</dbReference>
<feature type="domain" description="HTH asnC-type" evidence="4">
    <location>
        <begin position="5"/>
        <end position="68"/>
    </location>
</feature>
<evidence type="ECO:0000256" key="1">
    <source>
        <dbReference type="ARBA" id="ARBA00023015"/>
    </source>
</evidence>